<gene>
    <name evidence="1" type="ORF">Plil01_001344800</name>
</gene>
<name>A0A9W6UE84_9STRA</name>
<dbReference type="Proteomes" id="UP001165083">
    <property type="component" value="Unassembled WGS sequence"/>
</dbReference>
<sequence>MTSVPEDFVTRFHPFDLDQGRLRDNPVGHAGAQRNVDIGEGYKPLEEPLVVAGGLKHSLFTPLKSATSRSILPSVASLSEQICPAKPHHSGKKVAQTRTSISRREQCRINQARYRKRQRTLELNLEQSVQQLRKEVNHLQAVKPRNSRQSPWVIIAEVFRLVEAGFRTNPRVPNDTGTTRFQQTYFSPRMDDLSGVDILLERFSRCSMHCDDPQLKLTRIESTAVGVMTATANLSLTVNELTLHYVFPNLTTEKDDIDRVTLDKQLLGERLNCSCTAIFFLDEETGGVVHAEVRIDIMKALLRVVGNLKDVFTALRT</sequence>
<dbReference type="CDD" id="cd14686">
    <property type="entry name" value="bZIP"/>
    <property type="match status" value="1"/>
</dbReference>
<evidence type="ECO:0000313" key="2">
    <source>
        <dbReference type="Proteomes" id="UP001165083"/>
    </source>
</evidence>
<reference evidence="1" key="1">
    <citation type="submission" date="2023-04" db="EMBL/GenBank/DDBJ databases">
        <title>Phytophthora lilii NBRC 32176.</title>
        <authorList>
            <person name="Ichikawa N."/>
            <person name="Sato H."/>
            <person name="Tonouchi N."/>
        </authorList>
    </citation>
    <scope>NUCLEOTIDE SEQUENCE</scope>
    <source>
        <strain evidence="1">NBRC 32176</strain>
    </source>
</reference>
<dbReference type="AlphaFoldDB" id="A0A9W6UE84"/>
<keyword evidence="2" id="KW-1185">Reference proteome</keyword>
<dbReference type="OrthoDB" id="101076at2759"/>
<comment type="caution">
    <text evidence="1">The sequence shown here is derived from an EMBL/GenBank/DDBJ whole genome shotgun (WGS) entry which is preliminary data.</text>
</comment>
<evidence type="ECO:0000313" key="1">
    <source>
        <dbReference type="EMBL" id="GMF31462.1"/>
    </source>
</evidence>
<proteinExistence type="predicted"/>
<protein>
    <submittedName>
        <fullName evidence="1">Unnamed protein product</fullName>
    </submittedName>
</protein>
<organism evidence="1 2">
    <name type="scientific">Phytophthora lilii</name>
    <dbReference type="NCBI Taxonomy" id="2077276"/>
    <lineage>
        <taxon>Eukaryota</taxon>
        <taxon>Sar</taxon>
        <taxon>Stramenopiles</taxon>
        <taxon>Oomycota</taxon>
        <taxon>Peronosporomycetes</taxon>
        <taxon>Peronosporales</taxon>
        <taxon>Peronosporaceae</taxon>
        <taxon>Phytophthora</taxon>
    </lineage>
</organism>
<accession>A0A9W6UE84</accession>
<dbReference type="EMBL" id="BSXW01000907">
    <property type="protein sequence ID" value="GMF31462.1"/>
    <property type="molecule type" value="Genomic_DNA"/>
</dbReference>